<protein>
    <recommendedName>
        <fullName evidence="5">Lipoprotein</fullName>
    </recommendedName>
</protein>
<keyword evidence="2" id="KW-0732">Signal</keyword>
<reference evidence="3 4" key="1">
    <citation type="submission" date="2021-10" db="EMBL/GenBank/DDBJ databases">
        <title>Anaerobic single-cell dispensing facilitates the cultivation of human gut bacteria.</title>
        <authorList>
            <person name="Afrizal A."/>
        </authorList>
    </citation>
    <scope>NUCLEOTIDE SEQUENCE [LARGE SCALE GENOMIC DNA]</scope>
    <source>
        <strain evidence="3 4">CLA-AA-H276</strain>
    </source>
</reference>
<evidence type="ECO:0000313" key="3">
    <source>
        <dbReference type="EMBL" id="MCC2126209.1"/>
    </source>
</evidence>
<keyword evidence="4" id="KW-1185">Reference proteome</keyword>
<dbReference type="PROSITE" id="PS51257">
    <property type="entry name" value="PROKAR_LIPOPROTEIN"/>
    <property type="match status" value="1"/>
</dbReference>
<organism evidence="3 4">
    <name type="scientific">Hominiventricola filiformis</name>
    <dbReference type="NCBI Taxonomy" id="2885352"/>
    <lineage>
        <taxon>Bacteria</taxon>
        <taxon>Bacillati</taxon>
        <taxon>Bacillota</taxon>
        <taxon>Clostridia</taxon>
        <taxon>Lachnospirales</taxon>
        <taxon>Lachnospiraceae</taxon>
        <taxon>Hominiventricola</taxon>
    </lineage>
</organism>
<comment type="caution">
    <text evidence="3">The sequence shown here is derived from an EMBL/GenBank/DDBJ whole genome shotgun (WGS) entry which is preliminary data.</text>
</comment>
<evidence type="ECO:0000256" key="2">
    <source>
        <dbReference type="SAM" id="SignalP"/>
    </source>
</evidence>
<sequence length="390" mass="43702">MKNRRILTVVLAVIMAFGLVACGGGNKPAETDAAEPETKETTEEIKVDEPKEEEGKVEEAEPEEPQSRIPENATEFLLTNPKLQAQASFYLPKFDSEWEVKLLSDTDPVGAEQRYLYKAMISDEQSVHVDARLTATTTENLPTIMEKGEKVKVSGHDAVYEEDTTSWKYTVDMGPYADGVEMYMDLKFYTGGEEFKDVKELAETRDMMLETLSATTDYEGKEDRSGRLYQGSGLCSLPMTFEYNGQEAEVKQELRRASVYALAAEIQEDGDIPLCITAEIDNTCKNSYMEVTESDGYVDCTIAGYPGKLKQVEYPSYVENYVRLTVSDVNYEMYASTSVDTDKITDAIALASATKAFKEDKASQYQKSLDFLEAMVSAAEFRDISEDWLK</sequence>
<feature type="chain" id="PRO_5042178607" description="Lipoprotein" evidence="2">
    <location>
        <begin position="22"/>
        <end position="390"/>
    </location>
</feature>
<feature type="signal peptide" evidence="2">
    <location>
        <begin position="1"/>
        <end position="21"/>
    </location>
</feature>
<accession>A0AAE3A7Z0</accession>
<feature type="region of interest" description="Disordered" evidence="1">
    <location>
        <begin position="25"/>
        <end position="70"/>
    </location>
</feature>
<dbReference type="AlphaFoldDB" id="A0AAE3A7Z0"/>
<feature type="compositionally biased region" description="Basic and acidic residues" evidence="1">
    <location>
        <begin position="36"/>
        <end position="59"/>
    </location>
</feature>
<dbReference type="Proteomes" id="UP001198220">
    <property type="component" value="Unassembled WGS sequence"/>
</dbReference>
<evidence type="ECO:0008006" key="5">
    <source>
        <dbReference type="Google" id="ProtNLM"/>
    </source>
</evidence>
<dbReference type="EMBL" id="JAJEPS010000007">
    <property type="protein sequence ID" value="MCC2126209.1"/>
    <property type="molecule type" value="Genomic_DNA"/>
</dbReference>
<proteinExistence type="predicted"/>
<evidence type="ECO:0000256" key="1">
    <source>
        <dbReference type="SAM" id="MobiDB-lite"/>
    </source>
</evidence>
<name>A0AAE3A7Z0_9FIRM</name>
<gene>
    <name evidence="3" type="ORF">LKD36_08450</name>
</gene>
<evidence type="ECO:0000313" key="4">
    <source>
        <dbReference type="Proteomes" id="UP001198220"/>
    </source>
</evidence>
<dbReference type="RefSeq" id="WP_308459333.1">
    <property type="nucleotide sequence ID" value="NZ_JAJEPS010000007.1"/>
</dbReference>